<dbReference type="InterPro" id="IPR012338">
    <property type="entry name" value="Beta-lactam/transpept-like"/>
</dbReference>
<organism evidence="15 16">
    <name type="scientific">Arthrobacter flavus</name>
    <dbReference type="NCBI Taxonomy" id="95172"/>
    <lineage>
        <taxon>Bacteria</taxon>
        <taxon>Bacillati</taxon>
        <taxon>Actinomycetota</taxon>
        <taxon>Actinomycetes</taxon>
        <taxon>Micrococcales</taxon>
        <taxon>Micrococcaceae</taxon>
        <taxon>Arthrobacter</taxon>
    </lineage>
</organism>
<dbReference type="PANTHER" id="PTHR30627:SF24">
    <property type="entry name" value="PENICILLIN-BINDING PROTEIN 4B"/>
    <property type="match status" value="1"/>
</dbReference>
<evidence type="ECO:0000256" key="4">
    <source>
        <dbReference type="ARBA" id="ARBA00012865"/>
    </source>
</evidence>
<dbReference type="Proteomes" id="UP001597307">
    <property type="component" value="Unassembled WGS sequence"/>
</dbReference>
<keyword evidence="6 9" id="KW-0378">Hydrolase</keyword>
<feature type="signal peptide" evidence="11">
    <location>
        <begin position="1"/>
        <end position="24"/>
    </location>
</feature>
<dbReference type="InterPro" id="IPR007887">
    <property type="entry name" value="MecA_N"/>
</dbReference>
<evidence type="ECO:0000256" key="7">
    <source>
        <dbReference type="ARBA" id="ARBA00023136"/>
    </source>
</evidence>
<dbReference type="Pfam" id="PF03717">
    <property type="entry name" value="PBP_dimer"/>
    <property type="match status" value="1"/>
</dbReference>
<dbReference type="Gene3D" id="3.90.1310.10">
    <property type="entry name" value="Penicillin-binding protein 2a (Domain 2)"/>
    <property type="match status" value="1"/>
</dbReference>
<dbReference type="RefSeq" id="WP_343880109.1">
    <property type="nucleotide sequence ID" value="NZ_BAAAIJ010000047.1"/>
</dbReference>
<sequence>MGNLRRTTSVATIAALALALTACTDTGPTAEDAAATFAEGLSALDVTGSTFATGSVAAVNEELAAITAALDPLTPSVSVGEVQSVSEDQATAQLNHVWDVDESAEDWTYSTTVELSRTDDIWQVAWDPAVAVEGLAASEVLATSSVPAARGDILGADGEVLVTDRPVLRIGIDKTQLEEDQLAGSAQGLADLVGVNPADFTTQVEGAGQEAFVEAIVLRDDASRTVTDDELAAVPGALALPDELALAPTRTFARELLGSVGQASAEMIEQSDGDLEAGDLTGLSGLQLQHNDQLAGSPGLTITATPAEPADGAEARPLFEKDPVAGEPLGITVDQTLQSLAETVLEEEPSASSIVAVRPSTGDILTVANGPGSAGLQTALLGQYAPGSTFKVATSLALLREGFTPESPTQCTEELVVDGRSFNNASTYPAAFLGEIPLLQTFAQSCNTGFIATRDAVSQAELASAAADLGVGVEASIGIPAFFGSVPEAADGTAHAASMIGQGEVLVSPLALAVMTASVGAGERVTPTLLAADAASEPAGNTATKSAGDSDPSPSPAGTPSALTVDEAGTLRTLMAAVVAEGGATVLADVPGEPVLAKTGTAEFGDEDPPRTHAWIVALQGDLAVAVFVEEGDLGSTSGGPLMDAFLRGAAG</sequence>
<evidence type="ECO:0000313" key="16">
    <source>
        <dbReference type="Proteomes" id="UP001597307"/>
    </source>
</evidence>
<evidence type="ECO:0000256" key="11">
    <source>
        <dbReference type="SAM" id="SignalP"/>
    </source>
</evidence>
<comment type="catalytic activity">
    <reaction evidence="9">
        <text>a beta-lactam + H2O = a substituted beta-amino acid</text>
        <dbReference type="Rhea" id="RHEA:20401"/>
        <dbReference type="ChEBI" id="CHEBI:15377"/>
        <dbReference type="ChEBI" id="CHEBI:35627"/>
        <dbReference type="ChEBI" id="CHEBI:140347"/>
        <dbReference type="EC" id="3.5.2.6"/>
    </reaction>
</comment>
<dbReference type="Gene3D" id="3.40.710.10">
    <property type="entry name" value="DD-peptidase/beta-lactamase superfamily"/>
    <property type="match status" value="1"/>
</dbReference>
<feature type="domain" description="Penicillin-binding protein transpeptidase" evidence="12">
    <location>
        <begin position="353"/>
        <end position="640"/>
    </location>
</feature>
<dbReference type="InterPro" id="IPR050515">
    <property type="entry name" value="Beta-lactam/transpept"/>
</dbReference>
<dbReference type="EC" id="3.5.2.6" evidence="4 9"/>
<feature type="region of interest" description="Disordered" evidence="10">
    <location>
        <begin position="533"/>
        <end position="563"/>
    </location>
</feature>
<proteinExistence type="inferred from homology"/>
<feature type="domain" description="NTF2-like N-terminal transpeptidase" evidence="14">
    <location>
        <begin position="31"/>
        <end position="131"/>
    </location>
</feature>
<evidence type="ECO:0000313" key="15">
    <source>
        <dbReference type="EMBL" id="MFD1846135.1"/>
    </source>
</evidence>
<comment type="similarity">
    <text evidence="3 9">Belongs to the class-D beta-lactamase family.</text>
</comment>
<dbReference type="PROSITE" id="PS00337">
    <property type="entry name" value="BETA_LACTAMASE_D"/>
    <property type="match status" value="1"/>
</dbReference>
<feature type="compositionally biased region" description="Low complexity" evidence="10">
    <location>
        <begin position="546"/>
        <end position="562"/>
    </location>
</feature>
<comment type="subcellular location">
    <subcellularLocation>
        <location evidence="1">Membrane</location>
    </subcellularLocation>
</comment>
<dbReference type="Pfam" id="PF00905">
    <property type="entry name" value="Transpeptidase"/>
    <property type="match status" value="1"/>
</dbReference>
<evidence type="ECO:0000256" key="6">
    <source>
        <dbReference type="ARBA" id="ARBA00022801"/>
    </source>
</evidence>
<evidence type="ECO:0000256" key="8">
    <source>
        <dbReference type="ARBA" id="ARBA00023251"/>
    </source>
</evidence>
<evidence type="ECO:0000259" key="12">
    <source>
        <dbReference type="Pfam" id="PF00905"/>
    </source>
</evidence>
<dbReference type="InterPro" id="IPR005311">
    <property type="entry name" value="PBP_dimer"/>
</dbReference>
<protein>
    <recommendedName>
        <fullName evidence="4 9">Beta-lactamase</fullName>
        <ecNumber evidence="4 9">3.5.2.6</ecNumber>
    </recommendedName>
</protein>
<gene>
    <name evidence="15" type="ORF">ACFSFX_05935</name>
</gene>
<evidence type="ECO:0000259" key="13">
    <source>
        <dbReference type="Pfam" id="PF03717"/>
    </source>
</evidence>
<evidence type="ECO:0000256" key="2">
    <source>
        <dbReference type="ARBA" id="ARBA00007171"/>
    </source>
</evidence>
<keyword evidence="16" id="KW-1185">Reference proteome</keyword>
<evidence type="ECO:0000256" key="5">
    <source>
        <dbReference type="ARBA" id="ARBA00022729"/>
    </source>
</evidence>
<dbReference type="EMBL" id="JBHUGA010000011">
    <property type="protein sequence ID" value="MFD1846135.1"/>
    <property type="molecule type" value="Genomic_DNA"/>
</dbReference>
<reference evidence="16" key="1">
    <citation type="journal article" date="2019" name="Int. J. Syst. Evol. Microbiol.">
        <title>The Global Catalogue of Microorganisms (GCM) 10K type strain sequencing project: providing services to taxonomists for standard genome sequencing and annotation.</title>
        <authorList>
            <consortium name="The Broad Institute Genomics Platform"/>
            <consortium name="The Broad Institute Genome Sequencing Center for Infectious Disease"/>
            <person name="Wu L."/>
            <person name="Ma J."/>
        </authorList>
    </citation>
    <scope>NUCLEOTIDE SEQUENCE [LARGE SCALE GENOMIC DNA]</scope>
    <source>
        <strain evidence="16">JCM 11496</strain>
    </source>
</reference>
<evidence type="ECO:0000256" key="3">
    <source>
        <dbReference type="ARBA" id="ARBA00007898"/>
    </source>
</evidence>
<dbReference type="Pfam" id="PF05223">
    <property type="entry name" value="MecA_N"/>
    <property type="match status" value="1"/>
</dbReference>
<dbReference type="InterPro" id="IPR002137">
    <property type="entry name" value="Beta-lactam_class-D_AS"/>
</dbReference>
<dbReference type="InterPro" id="IPR036138">
    <property type="entry name" value="PBP_dimer_sf"/>
</dbReference>
<dbReference type="PROSITE" id="PS51257">
    <property type="entry name" value="PROKAR_LIPOPROTEIN"/>
    <property type="match status" value="1"/>
</dbReference>
<dbReference type="SUPFAM" id="SSF56601">
    <property type="entry name" value="beta-lactamase/transpeptidase-like"/>
    <property type="match status" value="1"/>
</dbReference>
<evidence type="ECO:0000256" key="9">
    <source>
        <dbReference type="RuleBase" id="RU361140"/>
    </source>
</evidence>
<keyword evidence="8 9" id="KW-0046">Antibiotic resistance</keyword>
<keyword evidence="5 11" id="KW-0732">Signal</keyword>
<dbReference type="InterPro" id="IPR001460">
    <property type="entry name" value="PCN-bd_Tpept"/>
</dbReference>
<evidence type="ECO:0000259" key="14">
    <source>
        <dbReference type="Pfam" id="PF05223"/>
    </source>
</evidence>
<evidence type="ECO:0000256" key="1">
    <source>
        <dbReference type="ARBA" id="ARBA00004370"/>
    </source>
</evidence>
<name>A0ABW4Q5P4_9MICC</name>
<feature type="chain" id="PRO_5047266240" description="Beta-lactamase" evidence="11">
    <location>
        <begin position="25"/>
        <end position="652"/>
    </location>
</feature>
<dbReference type="PANTHER" id="PTHR30627">
    <property type="entry name" value="PEPTIDOGLYCAN D,D-TRANSPEPTIDASE"/>
    <property type="match status" value="1"/>
</dbReference>
<dbReference type="SUPFAM" id="SSF56519">
    <property type="entry name" value="Penicillin binding protein dimerisation domain"/>
    <property type="match status" value="1"/>
</dbReference>
<accession>A0ABW4Q5P4</accession>
<comment type="similarity">
    <text evidence="2">Belongs to the transpeptidase family.</text>
</comment>
<keyword evidence="7" id="KW-0472">Membrane</keyword>
<comment type="caution">
    <text evidence="15">The sequence shown here is derived from an EMBL/GenBank/DDBJ whole genome shotgun (WGS) entry which is preliminary data.</text>
</comment>
<feature type="domain" description="Penicillin-binding protein dimerisation" evidence="13">
    <location>
        <begin position="146"/>
        <end position="305"/>
    </location>
</feature>
<evidence type="ECO:0000256" key="10">
    <source>
        <dbReference type="SAM" id="MobiDB-lite"/>
    </source>
</evidence>